<dbReference type="Pfam" id="PF21090">
    <property type="entry name" value="P-loop_SecA"/>
    <property type="match status" value="1"/>
</dbReference>
<accession>A0A1G7SY32</accession>
<dbReference type="GO" id="GO:0008564">
    <property type="term" value="F:protein-exporting ATPase activity"/>
    <property type="evidence" value="ECO:0007669"/>
    <property type="project" value="UniProtKB-EC"/>
</dbReference>
<feature type="domain" description="SecA family profile" evidence="13">
    <location>
        <begin position="1"/>
        <end position="562"/>
    </location>
</feature>
<dbReference type="InterPro" id="IPR027417">
    <property type="entry name" value="P-loop_NTPase"/>
</dbReference>
<dbReference type="Pfam" id="PF07517">
    <property type="entry name" value="SecA_DEAD"/>
    <property type="match status" value="1"/>
</dbReference>
<comment type="function">
    <text evidence="10">Part of the Sec protein translocase complex. Interacts with the SecYEG preprotein conducting channel. Has a central role in coupling the hydrolysis of ATP to the transfer of proteins into and across the cell membrane, serving as an ATP-driven molecular motor driving the stepwise translocation of polypeptide chains across the membrane.</text>
</comment>
<dbReference type="Gene3D" id="3.40.50.300">
    <property type="entry name" value="P-loop containing nucleotide triphosphate hydrolases"/>
    <property type="match status" value="3"/>
</dbReference>
<feature type="binding site" evidence="10">
    <location>
        <position position="72"/>
    </location>
    <ligand>
        <name>ATP</name>
        <dbReference type="ChEBI" id="CHEBI:30616"/>
    </ligand>
</feature>
<dbReference type="EMBL" id="FNBS01000057">
    <property type="protein sequence ID" value="SDG27674.1"/>
    <property type="molecule type" value="Genomic_DNA"/>
</dbReference>
<dbReference type="SUPFAM" id="SSF81767">
    <property type="entry name" value="Pre-protein crosslinking domain of SecA"/>
    <property type="match status" value="1"/>
</dbReference>
<proteinExistence type="inferred from homology"/>
<dbReference type="SUPFAM" id="SSF52540">
    <property type="entry name" value="P-loop containing nucleoside triphosphate hydrolases"/>
    <property type="match status" value="2"/>
</dbReference>
<dbReference type="PROSITE" id="PS51194">
    <property type="entry name" value="HELICASE_CTER"/>
    <property type="match status" value="1"/>
</dbReference>
<dbReference type="HAMAP" id="MF_01382">
    <property type="entry name" value="SecA"/>
    <property type="match status" value="1"/>
</dbReference>
<comment type="catalytic activity">
    <reaction evidence="10">
        <text>ATP + H2O + cellular proteinSide 1 = ADP + phosphate + cellular proteinSide 2.</text>
        <dbReference type="EC" id="7.4.2.8"/>
    </reaction>
</comment>
<dbReference type="GO" id="GO:0005524">
    <property type="term" value="F:ATP binding"/>
    <property type="evidence" value="ECO:0007669"/>
    <property type="project" value="UniProtKB-UniRule"/>
</dbReference>
<evidence type="ECO:0000256" key="1">
    <source>
        <dbReference type="ARBA" id="ARBA00022448"/>
    </source>
</evidence>
<feature type="domain" description="Helicase ATP-binding" evidence="11">
    <location>
        <begin position="74"/>
        <end position="222"/>
    </location>
</feature>
<dbReference type="RefSeq" id="WP_074592739.1">
    <property type="nucleotide sequence ID" value="NZ_FNBS01000057.1"/>
</dbReference>
<evidence type="ECO:0000256" key="6">
    <source>
        <dbReference type="ARBA" id="ARBA00022927"/>
    </source>
</evidence>
<comment type="similarity">
    <text evidence="10">Belongs to the SecA family.</text>
</comment>
<evidence type="ECO:0000256" key="5">
    <source>
        <dbReference type="ARBA" id="ARBA00022840"/>
    </source>
</evidence>
<dbReference type="GO" id="GO:0005886">
    <property type="term" value="C:plasma membrane"/>
    <property type="evidence" value="ECO:0007669"/>
    <property type="project" value="UniProtKB-SubCell"/>
</dbReference>
<keyword evidence="2 10" id="KW-1003">Cell membrane</keyword>
<keyword evidence="9 10" id="KW-0472">Membrane</keyword>
<dbReference type="Gene3D" id="1.10.3060.10">
    <property type="entry name" value="Helical scaffold and wing domains of SecA"/>
    <property type="match status" value="1"/>
</dbReference>
<evidence type="ECO:0000256" key="3">
    <source>
        <dbReference type="ARBA" id="ARBA00022490"/>
    </source>
</evidence>
<evidence type="ECO:0000256" key="4">
    <source>
        <dbReference type="ARBA" id="ARBA00022741"/>
    </source>
</evidence>
<reference evidence="14 15" key="1">
    <citation type="submission" date="2016-10" db="EMBL/GenBank/DDBJ databases">
        <authorList>
            <person name="de Groot N.N."/>
        </authorList>
    </citation>
    <scope>NUCLEOTIDE SEQUENCE [LARGE SCALE GENOMIC DNA]</scope>
    <source>
        <strain evidence="14 15">DSM 569</strain>
    </source>
</reference>
<comment type="subcellular location">
    <subcellularLocation>
        <location evidence="10">Cell membrane</location>
        <topology evidence="10">Peripheral membrane protein</topology>
        <orientation evidence="10">Cytoplasmic side</orientation>
    </subcellularLocation>
    <subcellularLocation>
        <location evidence="10">Cytoplasm</location>
    </subcellularLocation>
    <text evidence="10">Distribution is 50-50.</text>
</comment>
<keyword evidence="8 10" id="KW-0811">Translocation</keyword>
<keyword evidence="1 10" id="KW-0813">Transport</keyword>
<dbReference type="PROSITE" id="PS51192">
    <property type="entry name" value="HELICASE_ATP_BIND_1"/>
    <property type="match status" value="1"/>
</dbReference>
<dbReference type="SMART" id="SM00958">
    <property type="entry name" value="SecA_PP_bind"/>
    <property type="match status" value="1"/>
</dbReference>
<dbReference type="PANTHER" id="PTHR30612">
    <property type="entry name" value="SECA INNER MEMBRANE COMPONENT OF SEC PROTEIN SECRETION SYSTEM"/>
    <property type="match status" value="1"/>
</dbReference>
<dbReference type="GO" id="GO:0017038">
    <property type="term" value="P:protein import"/>
    <property type="evidence" value="ECO:0007669"/>
    <property type="project" value="InterPro"/>
</dbReference>
<evidence type="ECO:0000259" key="12">
    <source>
        <dbReference type="PROSITE" id="PS51194"/>
    </source>
</evidence>
<keyword evidence="4 10" id="KW-0547">Nucleotide-binding</keyword>
<evidence type="ECO:0000259" key="13">
    <source>
        <dbReference type="PROSITE" id="PS51196"/>
    </source>
</evidence>
<evidence type="ECO:0000256" key="7">
    <source>
        <dbReference type="ARBA" id="ARBA00022967"/>
    </source>
</evidence>
<dbReference type="InterPro" id="IPR044722">
    <property type="entry name" value="SecA_SF2_C"/>
</dbReference>
<feature type="domain" description="Helicase C-terminal" evidence="12">
    <location>
        <begin position="410"/>
        <end position="569"/>
    </location>
</feature>
<dbReference type="EC" id="7.4.2.8" evidence="10"/>
<feature type="binding site" evidence="10">
    <location>
        <begin position="90"/>
        <end position="94"/>
    </location>
    <ligand>
        <name>ATP</name>
        <dbReference type="ChEBI" id="CHEBI:30616"/>
    </ligand>
</feature>
<dbReference type="PRINTS" id="PR00906">
    <property type="entry name" value="SECA"/>
</dbReference>
<dbReference type="GO" id="GO:0005737">
    <property type="term" value="C:cytoplasm"/>
    <property type="evidence" value="ECO:0007669"/>
    <property type="project" value="UniProtKB-SubCell"/>
</dbReference>
<organism evidence="14 15">
    <name type="scientific">Thermoanaerobacter thermohydrosulfuricus</name>
    <name type="common">Clostridium thermohydrosulfuricum</name>
    <dbReference type="NCBI Taxonomy" id="1516"/>
    <lineage>
        <taxon>Bacteria</taxon>
        <taxon>Bacillati</taxon>
        <taxon>Bacillota</taxon>
        <taxon>Clostridia</taxon>
        <taxon>Thermoanaerobacterales</taxon>
        <taxon>Thermoanaerobacteraceae</taxon>
        <taxon>Thermoanaerobacter</taxon>
    </lineage>
</organism>
<evidence type="ECO:0000259" key="11">
    <source>
        <dbReference type="PROSITE" id="PS51192"/>
    </source>
</evidence>
<evidence type="ECO:0000256" key="8">
    <source>
        <dbReference type="ARBA" id="ARBA00023010"/>
    </source>
</evidence>
<dbReference type="InterPro" id="IPR000185">
    <property type="entry name" value="SecA"/>
</dbReference>
<dbReference type="Pfam" id="PF01043">
    <property type="entry name" value="SecA_PP_bind"/>
    <property type="match status" value="1"/>
</dbReference>
<dbReference type="Gene3D" id="3.90.1440.10">
    <property type="entry name" value="SecA, preprotein cross-linking domain"/>
    <property type="match status" value="1"/>
</dbReference>
<gene>
    <name evidence="10" type="primary">secA</name>
    <name evidence="14" type="ORF">SAMN04244560_02066</name>
</gene>
<name>A0A1G7SY32_THETY</name>
<dbReference type="InterPro" id="IPR014018">
    <property type="entry name" value="SecA_motor_DEAD"/>
</dbReference>
<dbReference type="GO" id="GO:0065002">
    <property type="term" value="P:intracellular protein transmembrane transport"/>
    <property type="evidence" value="ECO:0007669"/>
    <property type="project" value="UniProtKB-UniRule"/>
</dbReference>
<protein>
    <recommendedName>
        <fullName evidence="10">Protein translocase subunit SecA</fullName>
        <ecNumber evidence="10">7.4.2.8</ecNumber>
    </recommendedName>
</protein>
<evidence type="ECO:0000313" key="14">
    <source>
        <dbReference type="EMBL" id="SDG27674.1"/>
    </source>
</evidence>
<dbReference type="InterPro" id="IPR011130">
    <property type="entry name" value="SecA_preprotein_X-link_dom"/>
</dbReference>
<evidence type="ECO:0000256" key="2">
    <source>
        <dbReference type="ARBA" id="ARBA00022475"/>
    </source>
</evidence>
<evidence type="ECO:0000256" key="9">
    <source>
        <dbReference type="ARBA" id="ARBA00023136"/>
    </source>
</evidence>
<keyword evidence="6 10" id="KW-0653">Protein transport</keyword>
<evidence type="ECO:0000313" key="15">
    <source>
        <dbReference type="Proteomes" id="UP000183404"/>
    </source>
</evidence>
<dbReference type="InterPro" id="IPR036670">
    <property type="entry name" value="SecA_X-link_sf"/>
</dbReference>
<sequence>MENILFAVYNFLEIRKLKKQTKLVRKTAELFRTHPDREIMKIYWGSRSVIERAAAVFEAVRRSLNINLYDEQIMAALGLFGGSAVEMKTGEGKTLAVALAAALLKDTVHIATVNDYLAERDFKNMKPIFDFLNISCGVNLKDEDKKELYKKQIVYSSSVNLIFDYLRNELNPLFEFPLKNAVLDEIDYILLDNANTKFSVSAGKYHEINTEYFETAEKLLDYLRGQEIKKKDFALKKEPENADYVYSTYLNTLYITERGFEKLERLFNTENFIETHFELYKALLAVLQAHSLYQKGRDYIIEDNKIVLINRQSGRKMPDTKLDAYFHTALEVKEKVPVTLKHLFTYSLSYQVFFKKYQKMTGTSGTLYDARLELEGIYNLPVVVIPEHFPVKRIEYDDLFFENKNKKYMFLLDYLKNVKPPKQPALIITNNDGESEKVWWILNKNGISCTLLNSFTAGYEEKIIKEAGHAGTIMVSTNMVSRGTDIIVDKEAEKHGGLLLISLARFPDKRIDNQVKGRTARQGVPGKSLFLISFDDEIFEFLNSKQYKRFLKLKKVNLENYQYRNKALSKLIDEVQENISLLTYKIRENIVQYDVILENQKQAMKKWKNEIKSKDIYTAAEIINTDELLLDKIKKQEERFGRELSKKLFNSILEMVFEEHFLQYLYDMEDIKLYLPYWRLSEKGTVSEFIKICGKQFEEFKKNVIYLSLQYFISAQPSKIVFKYA</sequence>
<dbReference type="SMART" id="SM00957">
    <property type="entry name" value="SecA_DEAD"/>
    <property type="match status" value="1"/>
</dbReference>
<dbReference type="GO" id="GO:0006605">
    <property type="term" value="P:protein targeting"/>
    <property type="evidence" value="ECO:0007669"/>
    <property type="project" value="UniProtKB-UniRule"/>
</dbReference>
<evidence type="ECO:0000256" key="10">
    <source>
        <dbReference type="HAMAP-Rule" id="MF_01382"/>
    </source>
</evidence>
<keyword evidence="7 10" id="KW-1278">Translocase</keyword>
<dbReference type="PANTHER" id="PTHR30612:SF0">
    <property type="entry name" value="CHLOROPLAST PROTEIN-TRANSPORTING ATPASE"/>
    <property type="match status" value="1"/>
</dbReference>
<dbReference type="InterPro" id="IPR001650">
    <property type="entry name" value="Helicase_C-like"/>
</dbReference>
<dbReference type="Proteomes" id="UP000183404">
    <property type="component" value="Unassembled WGS sequence"/>
</dbReference>
<dbReference type="InterPro" id="IPR011115">
    <property type="entry name" value="SecA_DEAD"/>
</dbReference>
<keyword evidence="5 10" id="KW-0067">ATP-binding</keyword>
<feature type="binding site" evidence="10">
    <location>
        <position position="485"/>
    </location>
    <ligand>
        <name>ATP</name>
        <dbReference type="ChEBI" id="CHEBI:30616"/>
    </ligand>
</feature>
<dbReference type="AlphaFoldDB" id="A0A1G7SY32"/>
<dbReference type="InterPro" id="IPR014001">
    <property type="entry name" value="Helicase_ATP-bd"/>
</dbReference>
<dbReference type="PROSITE" id="PS51196">
    <property type="entry name" value="SECA_MOTOR_DEAD"/>
    <property type="match status" value="1"/>
</dbReference>
<keyword evidence="3 10" id="KW-0963">Cytoplasm</keyword>
<comment type="subunit">
    <text evidence="10">Monomer and homodimer. Part of the essential Sec protein translocation apparatus which comprises SecA, SecYEG and auxiliary proteins SecDF. Other proteins may also be involved.</text>
</comment>